<sequence length="455" mass="52037">MISIIIANLNNILYSFKNIKKHILFCTFNISFFIFLIGRLVVSTIFKYKKQERGLYGLNFAEEGLVMDTLLVLFVSLVGLYLGYLVINRISDKVFNDYSEQSYIRKKIDLKKMRTLEISSKILFYLSIGFRLFVVYEMRTVSVMEGYYESFSWFSSSLPKILVIFSEMYDMFFFSYLATNPQKKKLYLPMGLYILEGVIAASAGRRSVLMLNILLVMIYFVLRNSKEDKWFGKKETLLGVVLVPNLMIIMTSIGQMRANFSERVKTSTGLVNNIFEFFYSQGVSVNLIGYTEIFKENLPKKCYTLGPVIEFFQNSIVNRLKGLPKVSLGQTVERATEGFLYSQAISYLIMPQAYLNGFGYGSSFVAENYADFGILGVFIGSFFYSVIIYAINKLLLSDKYILKIFALGMARIILFSPRAAYLSFLVAVFSPKKILAVIFVVVFGKLINQLKLASV</sequence>
<evidence type="ECO:0000313" key="2">
    <source>
        <dbReference type="EMBL" id="EST90316.1"/>
    </source>
</evidence>
<feature type="transmembrane region" description="Helical" evidence="1">
    <location>
        <begin position="66"/>
        <end position="87"/>
    </location>
</feature>
<accession>V6Q504</accession>
<dbReference type="STRING" id="1408226.T233_00619"/>
<comment type="caution">
    <text evidence="2">The sequence shown here is derived from an EMBL/GenBank/DDBJ whole genome shotgun (WGS) entry which is preliminary data.</text>
</comment>
<feature type="transmembrane region" description="Helical" evidence="1">
    <location>
        <begin position="372"/>
        <end position="392"/>
    </location>
</feature>
<reference evidence="2 3" key="1">
    <citation type="journal article" date="2013" name="Genome Announc.">
        <title>High-Quality Draft Genome Sequence of Vagococcus lutrae Strain LBD1, Isolated from the Largemouth Bass Micropterus salmoides.</title>
        <authorList>
            <person name="Lebreton F."/>
            <person name="Valentino M.D."/>
            <person name="Duncan L.B."/>
            <person name="Zeng Q."/>
            <person name="Manson McGuire A."/>
            <person name="Earl A.M."/>
            <person name="Gilmore M.S."/>
        </authorList>
    </citation>
    <scope>NUCLEOTIDE SEQUENCE [LARGE SCALE GENOMIC DNA]</scope>
    <source>
        <strain evidence="2 3">LBD1</strain>
    </source>
</reference>
<dbReference type="Proteomes" id="UP000018126">
    <property type="component" value="Unassembled WGS sequence"/>
</dbReference>
<dbReference type="InterPro" id="IPR029468">
    <property type="entry name" value="O-ag_pol_Wzy"/>
</dbReference>
<keyword evidence="1" id="KW-0472">Membrane</keyword>
<feature type="transmembrane region" description="Helical" evidence="1">
    <location>
        <begin position="23"/>
        <end position="46"/>
    </location>
</feature>
<feature type="transmembrane region" description="Helical" evidence="1">
    <location>
        <begin position="186"/>
        <end position="203"/>
    </location>
</feature>
<name>V6Q504_9ENTE</name>
<feature type="transmembrane region" description="Helical" evidence="1">
    <location>
        <begin position="237"/>
        <end position="256"/>
    </location>
</feature>
<dbReference type="NCBIfam" id="TIGR04370">
    <property type="entry name" value="glyco_rpt_poly"/>
    <property type="match status" value="1"/>
</dbReference>
<organism evidence="2 3">
    <name type="scientific">Vagococcus lutrae LBD1</name>
    <dbReference type="NCBI Taxonomy" id="1408226"/>
    <lineage>
        <taxon>Bacteria</taxon>
        <taxon>Bacillati</taxon>
        <taxon>Bacillota</taxon>
        <taxon>Bacilli</taxon>
        <taxon>Lactobacillales</taxon>
        <taxon>Enterococcaceae</taxon>
        <taxon>Vagococcus</taxon>
    </lineage>
</organism>
<dbReference type="AlphaFoldDB" id="V6Q504"/>
<feature type="transmembrane region" description="Helical" evidence="1">
    <location>
        <begin position="209"/>
        <end position="225"/>
    </location>
</feature>
<dbReference type="EMBL" id="AYSH01000008">
    <property type="protein sequence ID" value="EST90316.1"/>
    <property type="molecule type" value="Genomic_DNA"/>
</dbReference>
<feature type="transmembrane region" description="Helical" evidence="1">
    <location>
        <begin position="122"/>
        <end position="141"/>
    </location>
</feature>
<proteinExistence type="predicted"/>
<evidence type="ECO:0008006" key="4">
    <source>
        <dbReference type="Google" id="ProtNLM"/>
    </source>
</evidence>
<gene>
    <name evidence="2" type="ORF">T233_00619</name>
</gene>
<protein>
    <recommendedName>
        <fullName evidence="4">O-antigen polysaccharide polymerase Wzy</fullName>
    </recommendedName>
</protein>
<evidence type="ECO:0000256" key="1">
    <source>
        <dbReference type="SAM" id="Phobius"/>
    </source>
</evidence>
<dbReference type="eggNOG" id="ENOG502Z9BQ">
    <property type="taxonomic scope" value="Bacteria"/>
</dbReference>
<evidence type="ECO:0000313" key="3">
    <source>
        <dbReference type="Proteomes" id="UP000018126"/>
    </source>
</evidence>
<dbReference type="Pfam" id="PF14296">
    <property type="entry name" value="O-ag_pol_Wzy"/>
    <property type="match status" value="1"/>
</dbReference>
<keyword evidence="1" id="KW-1133">Transmembrane helix</keyword>
<keyword evidence="3" id="KW-1185">Reference proteome</keyword>
<keyword evidence="1" id="KW-0812">Transmembrane</keyword>
<feature type="transmembrane region" description="Helical" evidence="1">
    <location>
        <begin position="161"/>
        <end position="179"/>
    </location>
</feature>